<keyword evidence="2" id="KW-1185">Reference proteome</keyword>
<dbReference type="Proteomes" id="UP000293398">
    <property type="component" value="Unassembled WGS sequence"/>
</dbReference>
<dbReference type="EMBL" id="SHKO01000001">
    <property type="protein sequence ID" value="RZT99450.1"/>
    <property type="molecule type" value="Genomic_DNA"/>
</dbReference>
<evidence type="ECO:0008006" key="3">
    <source>
        <dbReference type="Google" id="ProtNLM"/>
    </source>
</evidence>
<protein>
    <recommendedName>
        <fullName evidence="3">Lipoprotein</fullName>
    </recommendedName>
</protein>
<evidence type="ECO:0000313" key="1">
    <source>
        <dbReference type="EMBL" id="RZT99450.1"/>
    </source>
</evidence>
<sequence length="235" mass="25647">MNYEIKCVIIATAIGLVGCAAPTKQISTLLATSPVEGTYIGASNRKVNLSSFENSGTYQYGLIFVGDGIIQKYKSSEPKQIKQNQLVTFKQTGSAYHGDAPSQCNIDAIVRDGKLQVSPSGLCSTDEKNMKGDYAYSKAASIIPEQYRGKWDVTSKCDVPAMIEQSWLTSDTDYGAAEVIATNKTAPGGLEIIGIEEYEDTVSRSNFILALNGNRLKLRGEHHTVKFNKLLMRCQ</sequence>
<comment type="caution">
    <text evidence="1">The sequence shown here is derived from an EMBL/GenBank/DDBJ whole genome shotgun (WGS) entry which is preliminary data.</text>
</comment>
<evidence type="ECO:0000313" key="2">
    <source>
        <dbReference type="Proteomes" id="UP000293398"/>
    </source>
</evidence>
<dbReference type="RefSeq" id="WP_130303510.1">
    <property type="nucleotide sequence ID" value="NZ_SHKO01000001.1"/>
</dbReference>
<dbReference type="OrthoDB" id="9768177at2"/>
<gene>
    <name evidence="1" type="ORF">EV681_1236</name>
</gene>
<accession>A0A4Q7VSC6</accession>
<name>A0A4Q7VSC6_9BURK</name>
<organism evidence="1 2">
    <name type="scientific">Advenella incenata</name>
    <dbReference type="NCBI Taxonomy" id="267800"/>
    <lineage>
        <taxon>Bacteria</taxon>
        <taxon>Pseudomonadati</taxon>
        <taxon>Pseudomonadota</taxon>
        <taxon>Betaproteobacteria</taxon>
        <taxon>Burkholderiales</taxon>
        <taxon>Alcaligenaceae</taxon>
    </lineage>
</organism>
<dbReference type="PROSITE" id="PS51257">
    <property type="entry name" value="PROKAR_LIPOPROTEIN"/>
    <property type="match status" value="1"/>
</dbReference>
<proteinExistence type="predicted"/>
<reference evidence="1 2" key="1">
    <citation type="submission" date="2019-02" db="EMBL/GenBank/DDBJ databases">
        <title>Genomic Encyclopedia of Type Strains, Phase IV (KMG-IV): sequencing the most valuable type-strain genomes for metagenomic binning, comparative biology and taxonomic classification.</title>
        <authorList>
            <person name="Goeker M."/>
        </authorList>
    </citation>
    <scope>NUCLEOTIDE SEQUENCE [LARGE SCALE GENOMIC DNA]</scope>
    <source>
        <strain evidence="1 2">DSM 23814</strain>
    </source>
</reference>
<dbReference type="AlphaFoldDB" id="A0A4Q7VSC6"/>